<protein>
    <submittedName>
        <fullName evidence="1">Uncharacterized protein</fullName>
    </submittedName>
</protein>
<sequence>MVGAGRGRCGAGKGTEGALRSRLHSLGHTHIITLAIIKDMTNELNGIRIPSSLNKTPEKGRTRRRLCGSWFTGHFRKALRYDFFLNVVHWPEVLRVLVHWPEVLRVLVHWPEVLRVLVHWPEVLRVLVHWAHSAEALRVLVHWPEVLRVLVHWPEVLRVLVHWAGSVEVLRYDFSYYFIIPDKLVPPVSSETHT</sequence>
<keyword evidence="2" id="KW-1185">Reference proteome</keyword>
<organism evidence="1 2">
    <name type="scientific">Sphaerodactylus townsendi</name>
    <dbReference type="NCBI Taxonomy" id="933632"/>
    <lineage>
        <taxon>Eukaryota</taxon>
        <taxon>Metazoa</taxon>
        <taxon>Chordata</taxon>
        <taxon>Craniata</taxon>
        <taxon>Vertebrata</taxon>
        <taxon>Euteleostomi</taxon>
        <taxon>Lepidosauria</taxon>
        <taxon>Squamata</taxon>
        <taxon>Bifurcata</taxon>
        <taxon>Gekkota</taxon>
        <taxon>Sphaerodactylidae</taxon>
        <taxon>Sphaerodactylus</taxon>
    </lineage>
</organism>
<gene>
    <name evidence="1" type="ORF">K3G42_028267</name>
</gene>
<evidence type="ECO:0000313" key="2">
    <source>
        <dbReference type="Proteomes" id="UP000827872"/>
    </source>
</evidence>
<reference evidence="1" key="1">
    <citation type="submission" date="2021-08" db="EMBL/GenBank/DDBJ databases">
        <title>The first chromosome-level gecko genome reveals the dynamic sex chromosomes of Neotropical dwarf geckos (Sphaerodactylidae: Sphaerodactylus).</title>
        <authorList>
            <person name="Pinto B.J."/>
            <person name="Keating S.E."/>
            <person name="Gamble T."/>
        </authorList>
    </citation>
    <scope>NUCLEOTIDE SEQUENCE</scope>
    <source>
        <strain evidence="1">TG3544</strain>
    </source>
</reference>
<name>A0ACB8FS80_9SAUR</name>
<evidence type="ECO:0000313" key="1">
    <source>
        <dbReference type="EMBL" id="KAH8008194.1"/>
    </source>
</evidence>
<accession>A0ACB8FS80</accession>
<comment type="caution">
    <text evidence="1">The sequence shown here is derived from an EMBL/GenBank/DDBJ whole genome shotgun (WGS) entry which is preliminary data.</text>
</comment>
<proteinExistence type="predicted"/>
<dbReference type="Proteomes" id="UP000827872">
    <property type="component" value="Linkage Group LG06"/>
</dbReference>
<dbReference type="EMBL" id="CM037619">
    <property type="protein sequence ID" value="KAH8008194.1"/>
    <property type="molecule type" value="Genomic_DNA"/>
</dbReference>